<dbReference type="Pfam" id="PF01088">
    <property type="entry name" value="Peptidase_C12"/>
    <property type="match status" value="1"/>
</dbReference>
<feature type="site" description="Important for enzyme activity" evidence="7">
    <location>
        <position position="183"/>
    </location>
</feature>
<reference evidence="10 11" key="1">
    <citation type="submission" date="2016-07" db="EMBL/GenBank/DDBJ databases">
        <title>Pervasive Adenine N6-methylation of Active Genes in Fungi.</title>
        <authorList>
            <consortium name="DOE Joint Genome Institute"/>
            <person name="Mondo S.J."/>
            <person name="Dannebaum R.O."/>
            <person name="Kuo R.C."/>
            <person name="Labutti K."/>
            <person name="Haridas S."/>
            <person name="Kuo A."/>
            <person name="Salamov A."/>
            <person name="Ahrendt S.R."/>
            <person name="Lipzen A."/>
            <person name="Sullivan W."/>
            <person name="Andreopoulos W.B."/>
            <person name="Clum A."/>
            <person name="Lindquist E."/>
            <person name="Daum C."/>
            <person name="Ramamoorthy G.K."/>
            <person name="Gryganskyi A."/>
            <person name="Culley D."/>
            <person name="Magnuson J.K."/>
            <person name="James T.Y."/>
            <person name="O'Malley M.A."/>
            <person name="Stajich J.E."/>
            <person name="Spatafora J.W."/>
            <person name="Visel A."/>
            <person name="Grigoriev I.V."/>
        </authorList>
    </citation>
    <scope>NUCLEOTIDE SEQUENCE [LARGE SCALE GENOMIC DNA]</scope>
    <source>
        <strain evidence="10 11">NRRL 3301</strain>
    </source>
</reference>
<dbReference type="GO" id="GO:0004843">
    <property type="term" value="F:cysteine-type deubiquitinase activity"/>
    <property type="evidence" value="ECO:0007669"/>
    <property type="project" value="UniProtKB-UniRule"/>
</dbReference>
<dbReference type="GO" id="GO:0006511">
    <property type="term" value="P:ubiquitin-dependent protein catabolic process"/>
    <property type="evidence" value="ECO:0007669"/>
    <property type="project" value="UniProtKB-UniRule"/>
</dbReference>
<accession>A0A1X2GSB9</accession>
<dbReference type="InterPro" id="IPR036959">
    <property type="entry name" value="Peptidase_C12_UCH_sf"/>
</dbReference>
<feature type="active site" description="Nucleophile" evidence="7">
    <location>
        <position position="97"/>
    </location>
</feature>
<evidence type="ECO:0000256" key="5">
    <source>
        <dbReference type="ARBA" id="ARBA00022801"/>
    </source>
</evidence>
<feature type="active site" description="Proton donor" evidence="7">
    <location>
        <position position="168"/>
    </location>
</feature>
<dbReference type="OrthoDB" id="427186at2759"/>
<evidence type="ECO:0000313" key="10">
    <source>
        <dbReference type="EMBL" id="ORX60319.1"/>
    </source>
</evidence>
<evidence type="ECO:0000256" key="4">
    <source>
        <dbReference type="ARBA" id="ARBA00022786"/>
    </source>
</evidence>
<gene>
    <name evidence="10" type="ORF">DM01DRAFT_1380688</name>
</gene>
<dbReference type="Gene3D" id="3.40.532.10">
    <property type="entry name" value="Peptidase C12, ubiquitin carboxyl-terminal hydrolase"/>
    <property type="match status" value="1"/>
</dbReference>
<keyword evidence="11" id="KW-1185">Reference proteome</keyword>
<evidence type="ECO:0000256" key="3">
    <source>
        <dbReference type="ARBA" id="ARBA00022670"/>
    </source>
</evidence>
<evidence type="ECO:0000256" key="7">
    <source>
        <dbReference type="PROSITE-ProRule" id="PRU01393"/>
    </source>
</evidence>
<keyword evidence="5 7" id="KW-0378">Hydrolase</keyword>
<dbReference type="PANTHER" id="PTHR10589">
    <property type="entry name" value="UBIQUITIN CARBOXYL-TERMINAL HYDROLASE"/>
    <property type="match status" value="1"/>
</dbReference>
<keyword evidence="4 7" id="KW-0833">Ubl conjugation pathway</keyword>
<protein>
    <recommendedName>
        <fullName evidence="8">Ubiquitin carboxyl-terminal hydrolase</fullName>
        <ecNumber evidence="8">3.4.19.12</ecNumber>
    </recommendedName>
</protein>
<dbReference type="GO" id="GO:0016579">
    <property type="term" value="P:protein deubiquitination"/>
    <property type="evidence" value="ECO:0007669"/>
    <property type="project" value="TreeGrafter"/>
</dbReference>
<feature type="site" description="Transition state stabilizer" evidence="7">
    <location>
        <position position="91"/>
    </location>
</feature>
<evidence type="ECO:0000256" key="1">
    <source>
        <dbReference type="ARBA" id="ARBA00000707"/>
    </source>
</evidence>
<comment type="similarity">
    <text evidence="2 7 8">Belongs to the peptidase C12 family.</text>
</comment>
<dbReference type="EC" id="3.4.19.12" evidence="8"/>
<dbReference type="SUPFAM" id="SSF54001">
    <property type="entry name" value="Cysteine proteinases"/>
    <property type="match status" value="1"/>
</dbReference>
<organism evidence="10 11">
    <name type="scientific">Hesseltinella vesiculosa</name>
    <dbReference type="NCBI Taxonomy" id="101127"/>
    <lineage>
        <taxon>Eukaryota</taxon>
        <taxon>Fungi</taxon>
        <taxon>Fungi incertae sedis</taxon>
        <taxon>Mucoromycota</taxon>
        <taxon>Mucoromycotina</taxon>
        <taxon>Mucoromycetes</taxon>
        <taxon>Mucorales</taxon>
        <taxon>Cunninghamellaceae</taxon>
        <taxon>Hesseltinella</taxon>
    </lineage>
</organism>
<dbReference type="EMBL" id="MCGT01000004">
    <property type="protein sequence ID" value="ORX60319.1"/>
    <property type="molecule type" value="Genomic_DNA"/>
</dbReference>
<dbReference type="PRINTS" id="PR00707">
    <property type="entry name" value="UBCTHYDRLASE"/>
</dbReference>
<name>A0A1X2GSB9_9FUNG</name>
<dbReference type="PROSITE" id="PS52048">
    <property type="entry name" value="UCH_DOMAIN"/>
    <property type="match status" value="1"/>
</dbReference>
<comment type="caution">
    <text evidence="10">The sequence shown here is derived from an EMBL/GenBank/DDBJ whole genome shotgun (WGS) entry which is preliminary data.</text>
</comment>
<evidence type="ECO:0000256" key="2">
    <source>
        <dbReference type="ARBA" id="ARBA00009326"/>
    </source>
</evidence>
<evidence type="ECO:0000256" key="6">
    <source>
        <dbReference type="ARBA" id="ARBA00022807"/>
    </source>
</evidence>
<evidence type="ECO:0000256" key="8">
    <source>
        <dbReference type="RuleBase" id="RU361215"/>
    </source>
</evidence>
<dbReference type="PANTHER" id="PTHR10589:SF17">
    <property type="entry name" value="UBIQUITIN CARBOXYL-TERMINAL HYDROLASE"/>
    <property type="match status" value="1"/>
</dbReference>
<dbReference type="AlphaFoldDB" id="A0A1X2GSB9"/>
<keyword evidence="6 7" id="KW-0788">Thiol protease</keyword>
<evidence type="ECO:0000313" key="11">
    <source>
        <dbReference type="Proteomes" id="UP000242146"/>
    </source>
</evidence>
<dbReference type="InterPro" id="IPR001578">
    <property type="entry name" value="Peptidase_C12_UCH"/>
</dbReference>
<feature type="domain" description="UCH catalytic" evidence="9">
    <location>
        <begin position="11"/>
        <end position="228"/>
    </location>
</feature>
<dbReference type="STRING" id="101127.A0A1X2GSB9"/>
<dbReference type="InterPro" id="IPR038765">
    <property type="entry name" value="Papain-like_cys_pep_sf"/>
</dbReference>
<proteinExistence type="inferred from homology"/>
<evidence type="ECO:0000259" key="9">
    <source>
        <dbReference type="PROSITE" id="PS52048"/>
    </source>
</evidence>
<keyword evidence="3 7" id="KW-0645">Protease</keyword>
<comment type="catalytic activity">
    <reaction evidence="1 7 8">
        <text>Thiol-dependent hydrolysis of ester, thioester, amide, peptide and isopeptide bonds formed by the C-terminal Gly of ubiquitin (a 76-residue protein attached to proteins as an intracellular targeting signal).</text>
        <dbReference type="EC" id="3.4.19.12"/>
    </reaction>
</comment>
<dbReference type="Proteomes" id="UP000242146">
    <property type="component" value="Unassembled WGS sequence"/>
</dbReference>
<dbReference type="GO" id="GO:0005737">
    <property type="term" value="C:cytoplasm"/>
    <property type="evidence" value="ECO:0007669"/>
    <property type="project" value="TreeGrafter"/>
</dbReference>
<sequence>MTKNTTNYASEWHPLEADPQVWNSIIHESGVSNEWHFVSLQDGVENLPAEALALVYVFPRSDEYESYKQKEVLRLAKMEQCISPNVIFFQQAHHNNCGMMALLHALANNDDKEIIGPGTMHSFFEQAKGMSPDERKKWLKKSDELRHLHQTAALLQKQQPGRQDGNHHYVCFVEVDDHLYELDSQFSLPINHGRLASSLAQCAQKYIEKYISFASSSAEDTTLLALISS</sequence>